<dbReference type="PANTHER" id="PTHR31598">
    <property type="entry name" value="IQ DOMAIN-CONTAINING PROTEIN D"/>
    <property type="match status" value="1"/>
</dbReference>
<dbReference type="Gene3D" id="1.20.5.190">
    <property type="match status" value="1"/>
</dbReference>
<evidence type="ECO:0000256" key="2">
    <source>
        <dbReference type="ARBA" id="ARBA00004611"/>
    </source>
</evidence>
<evidence type="ECO:0000256" key="10">
    <source>
        <dbReference type="ARBA" id="ARBA00032180"/>
    </source>
</evidence>
<gene>
    <name evidence="14" type="ORF">HJG59_006884</name>
</gene>
<feature type="compositionally biased region" description="Basic and acidic residues" evidence="13">
    <location>
        <begin position="329"/>
        <end position="340"/>
    </location>
</feature>
<reference evidence="14 15" key="1">
    <citation type="journal article" date="2020" name="Nature">
        <title>Six reference-quality genomes reveal evolution of bat adaptations.</title>
        <authorList>
            <person name="Jebb D."/>
            <person name="Huang Z."/>
            <person name="Pippel M."/>
            <person name="Hughes G.M."/>
            <person name="Lavrichenko K."/>
            <person name="Devanna P."/>
            <person name="Winkler S."/>
            <person name="Jermiin L.S."/>
            <person name="Skirmuntt E.C."/>
            <person name="Katzourakis A."/>
            <person name="Burkitt-Gray L."/>
            <person name="Ray D.A."/>
            <person name="Sullivan K.A.M."/>
            <person name="Roscito J.G."/>
            <person name="Kirilenko B.M."/>
            <person name="Davalos L.M."/>
            <person name="Corthals A.P."/>
            <person name="Power M.L."/>
            <person name="Jones G."/>
            <person name="Ransome R.D."/>
            <person name="Dechmann D.K.N."/>
            <person name="Locatelli A.G."/>
            <person name="Puechmaille S.J."/>
            <person name="Fedrigo O."/>
            <person name="Jarvis E.D."/>
            <person name="Hiller M."/>
            <person name="Vernes S.C."/>
            <person name="Myers E.W."/>
            <person name="Teeling E.C."/>
        </authorList>
    </citation>
    <scope>NUCLEOTIDE SEQUENCE [LARGE SCALE GENOMIC DNA]</scope>
    <source>
        <strain evidence="14">MMolMol1</strain>
        <tissue evidence="14">Muscle</tissue>
    </source>
</reference>
<comment type="function">
    <text evidence="1">Component of the nexin-dynein regulatory complex (N-DRC), a key regulator of ciliary/flagellar motility which maintains the alignment and integrity of the distal axoneme and regulates microtubule sliding in motile axonemes.</text>
</comment>
<evidence type="ECO:0000256" key="11">
    <source>
        <dbReference type="ARBA" id="ARBA00046836"/>
    </source>
</evidence>
<evidence type="ECO:0000256" key="3">
    <source>
        <dbReference type="ARBA" id="ARBA00009071"/>
    </source>
</evidence>
<evidence type="ECO:0000256" key="8">
    <source>
        <dbReference type="ARBA" id="ARBA00023212"/>
    </source>
</evidence>
<dbReference type="InterPro" id="IPR000048">
    <property type="entry name" value="IQ_motif_EF-hand-BS"/>
</dbReference>
<evidence type="ECO:0000256" key="13">
    <source>
        <dbReference type="SAM" id="MobiDB-lite"/>
    </source>
</evidence>
<evidence type="ECO:0000313" key="14">
    <source>
        <dbReference type="EMBL" id="KAF6403541.1"/>
    </source>
</evidence>
<comment type="similarity">
    <text evidence="3">Belongs to the DRC10 family.</text>
</comment>
<dbReference type="Proteomes" id="UP000550707">
    <property type="component" value="Unassembled WGS sequence"/>
</dbReference>
<dbReference type="EMBL" id="JACASF010000022">
    <property type="protein sequence ID" value="KAF6403541.1"/>
    <property type="molecule type" value="Genomic_DNA"/>
</dbReference>
<dbReference type="PROSITE" id="PS50096">
    <property type="entry name" value="IQ"/>
    <property type="match status" value="1"/>
</dbReference>
<evidence type="ECO:0000313" key="15">
    <source>
        <dbReference type="Proteomes" id="UP000550707"/>
    </source>
</evidence>
<keyword evidence="6" id="KW-0282">Flagellum</keyword>
<evidence type="ECO:0000256" key="6">
    <source>
        <dbReference type="ARBA" id="ARBA00022846"/>
    </source>
</evidence>
<evidence type="ECO:0000256" key="1">
    <source>
        <dbReference type="ARBA" id="ARBA00003029"/>
    </source>
</evidence>
<protein>
    <recommendedName>
        <fullName evidence="4">Dynein regulatory complex protein 10</fullName>
    </recommendedName>
    <alternativeName>
        <fullName evidence="10">IQ domain-containing protein D</fullName>
    </alternativeName>
</protein>
<evidence type="ECO:0000256" key="4">
    <source>
        <dbReference type="ARBA" id="ARBA00021752"/>
    </source>
</evidence>
<feature type="coiled-coil region" evidence="12">
    <location>
        <begin position="212"/>
        <end position="280"/>
    </location>
</feature>
<keyword evidence="8" id="KW-0206">Cytoskeleton</keyword>
<comment type="subunit">
    <text evidence="11">Component of the nexin-dynein regulatory complex (N-DRC). Interacts with CFAP52.</text>
</comment>
<dbReference type="SMART" id="SM00015">
    <property type="entry name" value="IQ"/>
    <property type="match status" value="1"/>
</dbReference>
<dbReference type="Pfam" id="PF00612">
    <property type="entry name" value="IQ"/>
    <property type="match status" value="1"/>
</dbReference>
<evidence type="ECO:0000256" key="9">
    <source>
        <dbReference type="ARBA" id="ARBA00023273"/>
    </source>
</evidence>
<keyword evidence="15" id="KW-1185">Reference proteome</keyword>
<accession>A0A7J8BY86</accession>
<comment type="subcellular location">
    <subcellularLocation>
        <location evidence="2">Cytoplasm</location>
        <location evidence="2">Cytoskeleton</location>
        <location evidence="2">Flagellum axoneme</location>
    </subcellularLocation>
</comment>
<proteinExistence type="inferred from homology"/>
<dbReference type="PANTHER" id="PTHR31598:SF1">
    <property type="entry name" value="DYNEIN REGULATORY COMPLEX PROTEIN 10"/>
    <property type="match status" value="1"/>
</dbReference>
<organism evidence="14 15">
    <name type="scientific">Molossus molossus</name>
    <name type="common">Pallas' mastiff bat</name>
    <name type="synonym">Vespertilio molossus</name>
    <dbReference type="NCBI Taxonomy" id="27622"/>
    <lineage>
        <taxon>Eukaryota</taxon>
        <taxon>Metazoa</taxon>
        <taxon>Chordata</taxon>
        <taxon>Craniata</taxon>
        <taxon>Vertebrata</taxon>
        <taxon>Euteleostomi</taxon>
        <taxon>Mammalia</taxon>
        <taxon>Eutheria</taxon>
        <taxon>Laurasiatheria</taxon>
        <taxon>Chiroptera</taxon>
        <taxon>Yangochiroptera</taxon>
        <taxon>Molossidae</taxon>
        <taxon>Molossus</taxon>
    </lineage>
</organism>
<keyword evidence="7" id="KW-0969">Cilium</keyword>
<keyword evidence="9" id="KW-0966">Cell projection</keyword>
<sequence length="349" mass="40212">MALDVLAVGPLYQGPDMSRVRLVAEPSIKSASSLKSSVPLNTKLTTIETKRIMSVLDETIQKVELVTLLGCVASNQEGLEDMLGKDITRAVNEHEHLCQTLLDHLGHLQEEERRSKEEEDFEEEAWFKDHVRSIERQKSHLLPLKQQVKDSTKNILRLLLKNPQAAGLLQMQTQGRSAGAQRFIESLVELRGFLFEKLLTSPMEARDKTQFVQDITKRNKRNQEVIDALENELAARMKNRAAEDEYEELDIIHREEKVQLEELKQRYDVLVEEFTQIREEREINSKKRLEDEQELVRMVRAATLIQAMWKGYLVRSMLSSKKKKRGKGKSKDEKGKENAKGKKKAKGKK</sequence>
<dbReference type="CDD" id="cd23767">
    <property type="entry name" value="IQCD"/>
    <property type="match status" value="1"/>
</dbReference>
<keyword evidence="5" id="KW-0963">Cytoplasm</keyword>
<evidence type="ECO:0000256" key="7">
    <source>
        <dbReference type="ARBA" id="ARBA00023069"/>
    </source>
</evidence>
<feature type="region of interest" description="Disordered" evidence="13">
    <location>
        <begin position="319"/>
        <end position="349"/>
    </location>
</feature>
<dbReference type="InterPro" id="IPR042815">
    <property type="entry name" value="DRC10"/>
</dbReference>
<keyword evidence="12" id="KW-0175">Coiled coil</keyword>
<evidence type="ECO:0000256" key="12">
    <source>
        <dbReference type="SAM" id="Coils"/>
    </source>
</evidence>
<name>A0A7J8BY86_MOLMO</name>
<dbReference type="AlphaFoldDB" id="A0A7J8BY86"/>
<evidence type="ECO:0000256" key="5">
    <source>
        <dbReference type="ARBA" id="ARBA00022490"/>
    </source>
</evidence>
<comment type="caution">
    <text evidence="14">The sequence shown here is derived from an EMBL/GenBank/DDBJ whole genome shotgun (WGS) entry which is preliminary data.</text>
</comment>